<organism evidence="2 3">
    <name type="scientific">Trichinella britovi</name>
    <name type="common">Parasitic roundworm</name>
    <dbReference type="NCBI Taxonomy" id="45882"/>
    <lineage>
        <taxon>Eukaryota</taxon>
        <taxon>Metazoa</taxon>
        <taxon>Ecdysozoa</taxon>
        <taxon>Nematoda</taxon>
        <taxon>Enoplea</taxon>
        <taxon>Dorylaimia</taxon>
        <taxon>Trichinellida</taxon>
        <taxon>Trichinellidae</taxon>
        <taxon>Trichinella</taxon>
    </lineage>
</organism>
<reference evidence="2 3" key="1">
    <citation type="submission" date="2015-01" db="EMBL/GenBank/DDBJ databases">
        <title>Evolution of Trichinella species and genotypes.</title>
        <authorList>
            <person name="Korhonen P.K."/>
            <person name="Edoardo P."/>
            <person name="Giuseppe L.R."/>
            <person name="Gasser R.B."/>
        </authorList>
    </citation>
    <scope>NUCLEOTIDE SEQUENCE [LARGE SCALE GENOMIC DNA]</scope>
    <source>
        <strain evidence="2">ISS120</strain>
    </source>
</reference>
<dbReference type="EMBL" id="JYDI01000175">
    <property type="protein sequence ID" value="KRY49444.1"/>
    <property type="molecule type" value="Genomic_DNA"/>
</dbReference>
<gene>
    <name evidence="2" type="ORF">T03_1633</name>
</gene>
<evidence type="ECO:0000313" key="3">
    <source>
        <dbReference type="Proteomes" id="UP000054653"/>
    </source>
</evidence>
<evidence type="ECO:0000256" key="1">
    <source>
        <dbReference type="SAM" id="MobiDB-lite"/>
    </source>
</evidence>
<sequence>MARERQLRRMRSESLMACGHKGHVGTDTKPDAPDNPINSPETLSPQTGQQSCMNVDEAAEEAEEEEEEAIFARPTFNDCGAIGAAAASILPVTGSKVAAQLALQSACKQTHRSVGKVPKHVSTYHTCLSKAGPAATSCRRTGTAMSPHNWPIRVYRLAQLAIVNQPPGNSRLLRKDGQGRHLQTVSSSLTYILDDTGDLAFFTNLAQTGFSRLSHVCSGKARRGKDIHASMHALRRVTMAWESERLFGNGQWPHLNALAQPLRSDGLNKPVGRGQFRPWKIAPID</sequence>
<feature type="region of interest" description="Disordered" evidence="1">
    <location>
        <begin position="1"/>
        <end position="63"/>
    </location>
</feature>
<accession>A0A0V1CJF9</accession>
<protein>
    <submittedName>
        <fullName evidence="2">Uncharacterized protein</fullName>
    </submittedName>
</protein>
<keyword evidence="3" id="KW-1185">Reference proteome</keyword>
<evidence type="ECO:0000313" key="2">
    <source>
        <dbReference type="EMBL" id="KRY49444.1"/>
    </source>
</evidence>
<feature type="compositionally biased region" description="Basic and acidic residues" evidence="1">
    <location>
        <begin position="1"/>
        <end position="12"/>
    </location>
</feature>
<feature type="compositionally biased region" description="Polar residues" evidence="1">
    <location>
        <begin position="36"/>
        <end position="53"/>
    </location>
</feature>
<proteinExistence type="predicted"/>
<name>A0A0V1CJF9_TRIBR</name>
<dbReference type="Proteomes" id="UP000054653">
    <property type="component" value="Unassembled WGS sequence"/>
</dbReference>
<comment type="caution">
    <text evidence="2">The sequence shown here is derived from an EMBL/GenBank/DDBJ whole genome shotgun (WGS) entry which is preliminary data.</text>
</comment>
<dbReference type="AlphaFoldDB" id="A0A0V1CJF9"/>